<dbReference type="EMBL" id="CAJOBH010000578">
    <property type="protein sequence ID" value="CAF3803043.1"/>
    <property type="molecule type" value="Genomic_DNA"/>
</dbReference>
<dbReference type="AlphaFoldDB" id="A0A815CYZ8"/>
<dbReference type="Pfam" id="PF00620">
    <property type="entry name" value="RhoGAP"/>
    <property type="match status" value="1"/>
</dbReference>
<feature type="compositionally biased region" description="Polar residues" evidence="1">
    <location>
        <begin position="361"/>
        <end position="370"/>
    </location>
</feature>
<evidence type="ECO:0000313" key="6">
    <source>
        <dbReference type="Proteomes" id="UP000663855"/>
    </source>
</evidence>
<protein>
    <recommendedName>
        <fullName evidence="2">Rho-GAP domain-containing protein</fullName>
    </recommendedName>
</protein>
<gene>
    <name evidence="5" type="ORF">BYL167_LOCUS3106</name>
    <name evidence="3" type="ORF">CJN711_LOCUS16251</name>
    <name evidence="4" type="ORF">KQP761_LOCUS5844</name>
</gene>
<dbReference type="Proteomes" id="UP000681967">
    <property type="component" value="Unassembled WGS sequence"/>
</dbReference>
<feature type="region of interest" description="Disordered" evidence="1">
    <location>
        <begin position="656"/>
        <end position="699"/>
    </location>
</feature>
<dbReference type="GO" id="GO:0007165">
    <property type="term" value="P:signal transduction"/>
    <property type="evidence" value="ECO:0007669"/>
    <property type="project" value="InterPro"/>
</dbReference>
<dbReference type="Gene3D" id="1.10.555.10">
    <property type="entry name" value="Rho GTPase activation protein"/>
    <property type="match status" value="1"/>
</dbReference>
<dbReference type="InterPro" id="IPR000198">
    <property type="entry name" value="RhoGAP_dom"/>
</dbReference>
<dbReference type="EMBL" id="CAJNOW010001630">
    <property type="protein sequence ID" value="CAF1323087.1"/>
    <property type="molecule type" value="Genomic_DNA"/>
</dbReference>
<sequence length="1068" mass="120104">MRSFITIEEKGSVREFIISDLSNVGLRIDTNKHRNITIGQTSPHISKTQRGTRVFNVPLHQLDTVTVRIDDLDLTVPIFLRWCFDCIRRSIKHEGLFRKSGGSQRVKELMARIEDGLLTPSLSSSNTVFDVCSLFKEFLRRLTYPLITYPIQDLLLDCFSMRALPAERKIDIYFNILLLLPDEHLHALIYILRFLHEITLHERENKMNAKNLAICVGPGIMRTPIDGKATIMTEQCATNVSDIVEILITNAMKLGFVTDSIFERSQMLLEMRQKEVVQNGDDSFAIENGIRNGIGGGKMNDPANAKKRRSGSVKEFLVHMTNRLRRRSGSNNDSRDQTNAFLDRSGKLSSSHSREHRYHYQQNSINAHCLSSSSTSSTTTKRKSSDDPNGGNSKRGKTKTSSQEKISLPNANRFTSPISAFRRKKKTSSHTNDPGFPFKIEHSHLPQLLHFTDEVPVRFMNTIINPTLSSTTSSSSLSTTTPSGSMTTLTTSMMSNVSLAHGNHQQSSMIPSETPATLLPNFASISCNNKSLDPKKLNLLDSWKWPKSARKVVERKPLIAIHAPMLTTSTIDSNSFTESSPSPIKAVDNSLQISSQQLAGTSLLMHSSFGVARRHSDDVTSASFTATTTFRPRRSISSSAGQQQTRHVVCMLSNYSHSLPSQQPGTNDDIDYDQQSKDPNHNLTQEDSFNDDDNELDDDEDMANELNLAVVVGNEDMQSLKEYTNEPMPNDHGSLDVAYIDETDLERNCSHTKPTCENDQTNATDAPQLDMKNDEIEVTSQTLINEDNQEQKDAIEITNQEARQVIIPVLVEKPLNKENDLDEILRRNENRCIRLTDSDDEDCENFPIKKTPVQNFNNNDINLTTPKIPVRLSSSITNLIASSIDGVPASVTKERTNSCSISQPSNDLFPASNNKSVLLNLEENDETVSLLNHGRDSFIVLKDKLCGRVQNQVRAFERHSSDNVHNRSHTQSVTRRLSSQEINEVNKSPFTIGLMHTPEQRIIEEALIRGNKIISSGTRTGEVARSVKRLQKKTPIQRWKERTEELAKRHHLPSPYRFLNMKKSSDKI</sequence>
<accession>A0A815CYZ8</accession>
<proteinExistence type="predicted"/>
<evidence type="ECO:0000256" key="1">
    <source>
        <dbReference type="SAM" id="MobiDB-lite"/>
    </source>
</evidence>
<dbReference type="SUPFAM" id="SSF48350">
    <property type="entry name" value="GTPase activation domain, GAP"/>
    <property type="match status" value="1"/>
</dbReference>
<feature type="compositionally biased region" description="Polar residues" evidence="1">
    <location>
        <begin position="656"/>
        <end position="666"/>
    </location>
</feature>
<evidence type="ECO:0000313" key="3">
    <source>
        <dbReference type="EMBL" id="CAF1286515.1"/>
    </source>
</evidence>
<feature type="compositionally biased region" description="Acidic residues" evidence="1">
    <location>
        <begin position="688"/>
        <end position="699"/>
    </location>
</feature>
<feature type="region of interest" description="Disordered" evidence="1">
    <location>
        <begin position="469"/>
        <end position="489"/>
    </location>
</feature>
<dbReference type="OrthoDB" id="410651at2759"/>
<dbReference type="EMBL" id="CAJNOV010007493">
    <property type="protein sequence ID" value="CAF1286515.1"/>
    <property type="molecule type" value="Genomic_DNA"/>
</dbReference>
<comment type="caution">
    <text evidence="3">The sequence shown here is derived from an EMBL/GenBank/DDBJ whole genome shotgun (WGS) entry which is preliminary data.</text>
</comment>
<evidence type="ECO:0000259" key="2">
    <source>
        <dbReference type="PROSITE" id="PS50238"/>
    </source>
</evidence>
<name>A0A815CYZ8_9BILA</name>
<dbReference type="PANTHER" id="PTHR15670">
    <property type="entry name" value="RHO GTPASE ACTIVATING PROTEIN 11A"/>
    <property type="match status" value="1"/>
</dbReference>
<reference evidence="3" key="1">
    <citation type="submission" date="2021-02" db="EMBL/GenBank/DDBJ databases">
        <authorList>
            <person name="Nowell W R."/>
        </authorList>
    </citation>
    <scope>NUCLEOTIDE SEQUENCE</scope>
</reference>
<evidence type="ECO:0000313" key="5">
    <source>
        <dbReference type="EMBL" id="CAF3803043.1"/>
    </source>
</evidence>
<dbReference type="PROSITE" id="PS50238">
    <property type="entry name" value="RHOGAP"/>
    <property type="match status" value="1"/>
</dbReference>
<dbReference type="Proteomes" id="UP000663834">
    <property type="component" value="Unassembled WGS sequence"/>
</dbReference>
<dbReference type="SMART" id="SM00324">
    <property type="entry name" value="RhoGAP"/>
    <property type="match status" value="1"/>
</dbReference>
<feature type="region of interest" description="Disordered" evidence="1">
    <location>
        <begin position="292"/>
        <end position="438"/>
    </location>
</feature>
<feature type="domain" description="Rho-GAP" evidence="2">
    <location>
        <begin position="67"/>
        <end position="255"/>
    </location>
</feature>
<evidence type="ECO:0000313" key="4">
    <source>
        <dbReference type="EMBL" id="CAF1323087.1"/>
    </source>
</evidence>
<dbReference type="PANTHER" id="PTHR15670:SF4">
    <property type="entry name" value="RHO GTPASE-ACTIVATING PROTEIN 11A"/>
    <property type="match status" value="1"/>
</dbReference>
<feature type="compositionally biased region" description="Polar residues" evidence="1">
    <location>
        <begin position="399"/>
        <end position="418"/>
    </location>
</feature>
<dbReference type="InterPro" id="IPR042869">
    <property type="entry name" value="ARHGAP11A/B"/>
</dbReference>
<dbReference type="InterPro" id="IPR008936">
    <property type="entry name" value="Rho_GTPase_activation_prot"/>
</dbReference>
<dbReference type="Proteomes" id="UP000663855">
    <property type="component" value="Unassembled WGS sequence"/>
</dbReference>
<dbReference type="CDD" id="cd00159">
    <property type="entry name" value="RhoGAP"/>
    <property type="match status" value="1"/>
</dbReference>
<organism evidence="3 6">
    <name type="scientific">Rotaria magnacalcarata</name>
    <dbReference type="NCBI Taxonomy" id="392030"/>
    <lineage>
        <taxon>Eukaryota</taxon>
        <taxon>Metazoa</taxon>
        <taxon>Spiralia</taxon>
        <taxon>Gnathifera</taxon>
        <taxon>Rotifera</taxon>
        <taxon>Eurotatoria</taxon>
        <taxon>Bdelloidea</taxon>
        <taxon>Philodinida</taxon>
        <taxon>Philodinidae</taxon>
        <taxon>Rotaria</taxon>
    </lineage>
</organism>
<dbReference type="GO" id="GO:0005096">
    <property type="term" value="F:GTPase activator activity"/>
    <property type="evidence" value="ECO:0007669"/>
    <property type="project" value="TreeGrafter"/>
</dbReference>